<evidence type="ECO:0000313" key="3">
    <source>
        <dbReference type="Proteomes" id="UP001150266"/>
    </source>
</evidence>
<reference evidence="2" key="1">
    <citation type="submission" date="2022-08" db="EMBL/GenBank/DDBJ databases">
        <title>A Global Phylogenomic Analysis of the Shiitake Genus Lentinula.</title>
        <authorList>
            <consortium name="DOE Joint Genome Institute"/>
            <person name="Sierra-Patev S."/>
            <person name="Min B."/>
            <person name="Naranjo-Ortiz M."/>
            <person name="Looney B."/>
            <person name="Konkel Z."/>
            <person name="Slot J.C."/>
            <person name="Sakamoto Y."/>
            <person name="Steenwyk J.L."/>
            <person name="Rokas A."/>
            <person name="Carro J."/>
            <person name="Camarero S."/>
            <person name="Ferreira P."/>
            <person name="Molpeceres G."/>
            <person name="Ruiz-Duenas F.J."/>
            <person name="Serrano A."/>
            <person name="Henrissat B."/>
            <person name="Drula E."/>
            <person name="Hughes K.W."/>
            <person name="Mata J.L."/>
            <person name="Ishikawa N.K."/>
            <person name="Vargas-Isla R."/>
            <person name="Ushijima S."/>
            <person name="Smith C.A."/>
            <person name="Ahrendt S."/>
            <person name="Andreopoulos W."/>
            <person name="He G."/>
            <person name="Labutti K."/>
            <person name="Lipzen A."/>
            <person name="Ng V."/>
            <person name="Riley R."/>
            <person name="Sandor L."/>
            <person name="Barry K."/>
            <person name="Martinez A.T."/>
            <person name="Xiao Y."/>
            <person name="Gibbons J.G."/>
            <person name="Terashima K."/>
            <person name="Grigoriev I.V."/>
            <person name="Hibbett D.S."/>
        </authorList>
    </citation>
    <scope>NUCLEOTIDE SEQUENCE</scope>
    <source>
        <strain evidence="2">JLM2183</strain>
    </source>
</reference>
<keyword evidence="3" id="KW-1185">Reference proteome</keyword>
<comment type="caution">
    <text evidence="2">The sequence shown here is derived from an EMBL/GenBank/DDBJ whole genome shotgun (WGS) entry which is preliminary data.</text>
</comment>
<organism evidence="2 3">
    <name type="scientific">Lentinula aciculospora</name>
    <dbReference type="NCBI Taxonomy" id="153920"/>
    <lineage>
        <taxon>Eukaryota</taxon>
        <taxon>Fungi</taxon>
        <taxon>Dikarya</taxon>
        <taxon>Basidiomycota</taxon>
        <taxon>Agaricomycotina</taxon>
        <taxon>Agaricomycetes</taxon>
        <taxon>Agaricomycetidae</taxon>
        <taxon>Agaricales</taxon>
        <taxon>Marasmiineae</taxon>
        <taxon>Omphalotaceae</taxon>
        <taxon>Lentinula</taxon>
    </lineage>
</organism>
<gene>
    <name evidence="2" type="ORF">J3R30DRAFT_3404255</name>
</gene>
<sequence>MRFRFSFVAVSLLAFTSCILAQSSTNLVTVDFDSTFNVRFEDDLGDVFSSGTFKQKNNPGVACNVGLGGGWVFSTSKWQFEPIHLFNAGIKYYSRLLRSIIKASVYSLQTQLLKAPGFATQCANHAL</sequence>
<dbReference type="EMBL" id="JAOTPV010000009">
    <property type="protein sequence ID" value="KAJ4478140.1"/>
    <property type="molecule type" value="Genomic_DNA"/>
</dbReference>
<dbReference type="PROSITE" id="PS51257">
    <property type="entry name" value="PROKAR_LIPOPROTEIN"/>
    <property type="match status" value="1"/>
</dbReference>
<keyword evidence="1" id="KW-0732">Signal</keyword>
<proteinExistence type="predicted"/>
<dbReference type="AlphaFoldDB" id="A0A9W9AA85"/>
<dbReference type="OrthoDB" id="2998720at2759"/>
<name>A0A9W9AA85_9AGAR</name>
<evidence type="ECO:0000313" key="2">
    <source>
        <dbReference type="EMBL" id="KAJ4478140.1"/>
    </source>
</evidence>
<accession>A0A9W9AA85</accession>
<feature type="chain" id="PRO_5040798483" evidence="1">
    <location>
        <begin position="22"/>
        <end position="127"/>
    </location>
</feature>
<dbReference type="Proteomes" id="UP001150266">
    <property type="component" value="Unassembled WGS sequence"/>
</dbReference>
<protein>
    <submittedName>
        <fullName evidence="2">Uncharacterized protein</fullName>
    </submittedName>
</protein>
<feature type="signal peptide" evidence="1">
    <location>
        <begin position="1"/>
        <end position="21"/>
    </location>
</feature>
<evidence type="ECO:0000256" key="1">
    <source>
        <dbReference type="SAM" id="SignalP"/>
    </source>
</evidence>